<accession>A0A9N8QVC3</accession>
<organism evidence="1 2">
    <name type="scientific">Chryseobacterium aquaeductus</name>
    <dbReference type="NCBI Taxonomy" id="2675056"/>
    <lineage>
        <taxon>Bacteria</taxon>
        <taxon>Pseudomonadati</taxon>
        <taxon>Bacteroidota</taxon>
        <taxon>Flavobacteriia</taxon>
        <taxon>Flavobacteriales</taxon>
        <taxon>Weeksellaceae</taxon>
        <taxon>Chryseobacterium group</taxon>
        <taxon>Chryseobacterium</taxon>
    </lineage>
</organism>
<proteinExistence type="predicted"/>
<gene>
    <name evidence="1" type="ORF">CHRY9390_02437</name>
</gene>
<evidence type="ECO:0000313" key="2">
    <source>
        <dbReference type="Proteomes" id="UP000662618"/>
    </source>
</evidence>
<sequence>MKNIFVTSASNVFIGTINPSQKLHIVTGETVISPITGFLLNDGNQKSGCVLTSDHSGKDTWKPASITKIIGTLGSGVDVPFSSTNFKRTLSYIDLPPGKWEVSVTMLLPVETGTLTINDWVWIRSSFSTLNQTTIVSSEITSDILGSNLTSSYYSGPKNISGTPKFDMMRGTVVIQNSSGSTKRYCYYAGLNDSHEYSLGSGKANEFGVFGGSNWAKNNITASPILK</sequence>
<dbReference type="AlphaFoldDB" id="A0A9N8QVC3"/>
<dbReference type="Proteomes" id="UP000662618">
    <property type="component" value="Unassembled WGS sequence"/>
</dbReference>
<comment type="caution">
    <text evidence="1">The sequence shown here is derived from an EMBL/GenBank/DDBJ whole genome shotgun (WGS) entry which is preliminary data.</text>
</comment>
<protein>
    <submittedName>
        <fullName evidence="1">Uncharacterized protein</fullName>
    </submittedName>
</protein>
<name>A0A9N8QVC3_9FLAO</name>
<dbReference type="EMBL" id="CAJIMS010000001">
    <property type="protein sequence ID" value="CAD7811922.1"/>
    <property type="molecule type" value="Genomic_DNA"/>
</dbReference>
<keyword evidence="2" id="KW-1185">Reference proteome</keyword>
<evidence type="ECO:0000313" key="1">
    <source>
        <dbReference type="EMBL" id="CAD7811922.1"/>
    </source>
</evidence>
<reference evidence="1" key="1">
    <citation type="submission" date="2020-12" db="EMBL/GenBank/DDBJ databases">
        <authorList>
            <person name="Rodrigo-Torres L."/>
            <person name="Arahal R. D."/>
            <person name="Lucena T."/>
        </authorList>
    </citation>
    <scope>NUCLEOTIDE SEQUENCE</scope>
    <source>
        <strain evidence="1">CECT 9390</strain>
    </source>
</reference>
<dbReference type="RefSeq" id="WP_162088705.1">
    <property type="nucleotide sequence ID" value="NZ_CAJIMS010000001.1"/>
</dbReference>